<organism evidence="1">
    <name type="scientific">Anguilla anguilla</name>
    <name type="common">European freshwater eel</name>
    <name type="synonym">Muraena anguilla</name>
    <dbReference type="NCBI Taxonomy" id="7936"/>
    <lineage>
        <taxon>Eukaryota</taxon>
        <taxon>Metazoa</taxon>
        <taxon>Chordata</taxon>
        <taxon>Craniata</taxon>
        <taxon>Vertebrata</taxon>
        <taxon>Euteleostomi</taxon>
        <taxon>Actinopterygii</taxon>
        <taxon>Neopterygii</taxon>
        <taxon>Teleostei</taxon>
        <taxon>Anguilliformes</taxon>
        <taxon>Anguillidae</taxon>
        <taxon>Anguilla</taxon>
    </lineage>
</organism>
<reference evidence="1" key="1">
    <citation type="submission" date="2014-11" db="EMBL/GenBank/DDBJ databases">
        <authorList>
            <person name="Amaro Gonzalez C."/>
        </authorList>
    </citation>
    <scope>NUCLEOTIDE SEQUENCE</scope>
</reference>
<dbReference type="EMBL" id="GBXM01028860">
    <property type="protein sequence ID" value="JAH79717.1"/>
    <property type="molecule type" value="Transcribed_RNA"/>
</dbReference>
<sequence>MAYCSPRMPVSLLFRASIHDKVTEIASWRKLRQRGKGRDRTDETSE</sequence>
<protein>
    <submittedName>
        <fullName evidence="1">Uncharacterized protein</fullName>
    </submittedName>
</protein>
<reference evidence="1" key="2">
    <citation type="journal article" date="2015" name="Fish Shellfish Immunol.">
        <title>Early steps in the European eel (Anguilla anguilla)-Vibrio vulnificus interaction in the gills: Role of the RtxA13 toxin.</title>
        <authorList>
            <person name="Callol A."/>
            <person name="Pajuelo D."/>
            <person name="Ebbesson L."/>
            <person name="Teles M."/>
            <person name="MacKenzie S."/>
            <person name="Amaro C."/>
        </authorList>
    </citation>
    <scope>NUCLEOTIDE SEQUENCE</scope>
</reference>
<accession>A0A0E9VNR0</accession>
<evidence type="ECO:0000313" key="1">
    <source>
        <dbReference type="EMBL" id="JAH79717.1"/>
    </source>
</evidence>
<dbReference type="AlphaFoldDB" id="A0A0E9VNR0"/>
<proteinExistence type="predicted"/>
<name>A0A0E9VNR0_ANGAN</name>